<evidence type="ECO:0000313" key="1">
    <source>
        <dbReference type="EMBL" id="KFE65293.1"/>
    </source>
</evidence>
<sequence length="128" mass="14460">MQLAIHEHATVEEASTDLLASILTPATWLSIEEQAADASLRPVQNALYQRRVGPLRICACVEVSTSLEVFLRIAFRAPGLTPVKAADHLEAFLRSRLPLTPNSEWQVEVDERRWIHFVRRYAGTRLQA</sequence>
<name>A0A085WC80_9BACT</name>
<dbReference type="PATRIC" id="fig|394096.3.peg.5746"/>
<gene>
    <name evidence="1" type="ORF">DB31_1409</name>
</gene>
<keyword evidence="2" id="KW-1185">Reference proteome</keyword>
<dbReference type="Proteomes" id="UP000028725">
    <property type="component" value="Unassembled WGS sequence"/>
</dbReference>
<dbReference type="AlphaFoldDB" id="A0A085WC80"/>
<dbReference type="EMBL" id="JMCB01000012">
    <property type="protein sequence ID" value="KFE65293.1"/>
    <property type="molecule type" value="Genomic_DNA"/>
</dbReference>
<comment type="caution">
    <text evidence="1">The sequence shown here is derived from an EMBL/GenBank/DDBJ whole genome shotgun (WGS) entry which is preliminary data.</text>
</comment>
<proteinExistence type="predicted"/>
<evidence type="ECO:0000313" key="2">
    <source>
        <dbReference type="Proteomes" id="UP000028725"/>
    </source>
</evidence>
<organism evidence="1 2">
    <name type="scientific">Hyalangium minutum</name>
    <dbReference type="NCBI Taxonomy" id="394096"/>
    <lineage>
        <taxon>Bacteria</taxon>
        <taxon>Pseudomonadati</taxon>
        <taxon>Myxococcota</taxon>
        <taxon>Myxococcia</taxon>
        <taxon>Myxococcales</taxon>
        <taxon>Cystobacterineae</taxon>
        <taxon>Archangiaceae</taxon>
        <taxon>Hyalangium</taxon>
    </lineage>
</organism>
<protein>
    <submittedName>
        <fullName evidence="1">Uncharacterized protein</fullName>
    </submittedName>
</protein>
<reference evidence="1 2" key="1">
    <citation type="submission" date="2014-04" db="EMBL/GenBank/DDBJ databases">
        <title>Genome assembly of Hyalangium minutum DSM 14724.</title>
        <authorList>
            <person name="Sharma G."/>
            <person name="Subramanian S."/>
        </authorList>
    </citation>
    <scope>NUCLEOTIDE SEQUENCE [LARGE SCALE GENOMIC DNA]</scope>
    <source>
        <strain evidence="1 2">DSM 14724</strain>
    </source>
</reference>
<accession>A0A085WC80</accession>
<dbReference type="OrthoDB" id="5381961at2"/>